<evidence type="ECO:0000313" key="3">
    <source>
        <dbReference type="Proteomes" id="UP000676565"/>
    </source>
</evidence>
<gene>
    <name evidence="2" type="ORF">J8F10_05740</name>
</gene>
<keyword evidence="3" id="KW-1185">Reference proteome</keyword>
<sequence length="141" mass="13938">MRLGAARLTINSILPEASISGVISGTGGLTLSGPGRLGLVGANTYTGETVVRDGAVLNVNGTTFTDIVLDNSIFQGRGSAGNIGSNGDGELSPGNSPGRLSIGTLTMGPTDTLTIELSGTVPGTEYDQVATRGAVTLAGCG</sequence>
<accession>A0ABS5BM43</accession>
<name>A0ABS5BM43_9BACT</name>
<dbReference type="RefSeq" id="WP_210652896.1">
    <property type="nucleotide sequence ID" value="NZ_JAGKQQ010000001.1"/>
</dbReference>
<protein>
    <submittedName>
        <fullName evidence="2">Uncharacterized protein</fullName>
    </submittedName>
</protein>
<organism evidence="2 3">
    <name type="scientific">Gemmata palustris</name>
    <dbReference type="NCBI Taxonomy" id="2822762"/>
    <lineage>
        <taxon>Bacteria</taxon>
        <taxon>Pseudomonadati</taxon>
        <taxon>Planctomycetota</taxon>
        <taxon>Planctomycetia</taxon>
        <taxon>Gemmatales</taxon>
        <taxon>Gemmataceae</taxon>
        <taxon>Gemmata</taxon>
    </lineage>
</organism>
<dbReference type="SUPFAM" id="SSF51126">
    <property type="entry name" value="Pectin lyase-like"/>
    <property type="match status" value="1"/>
</dbReference>
<dbReference type="EMBL" id="JAGKQQ010000001">
    <property type="protein sequence ID" value="MBP3954783.1"/>
    <property type="molecule type" value="Genomic_DNA"/>
</dbReference>
<dbReference type="NCBIfam" id="TIGR02601">
    <property type="entry name" value="autotrns_rpt"/>
    <property type="match status" value="1"/>
</dbReference>
<evidence type="ECO:0000256" key="1">
    <source>
        <dbReference type="ARBA" id="ARBA00022729"/>
    </source>
</evidence>
<dbReference type="InterPro" id="IPR013425">
    <property type="entry name" value="Autotrns_rpt"/>
</dbReference>
<reference evidence="2 3" key="1">
    <citation type="submission" date="2021-04" db="EMBL/GenBank/DDBJ databases">
        <authorList>
            <person name="Ivanova A."/>
        </authorList>
    </citation>
    <scope>NUCLEOTIDE SEQUENCE [LARGE SCALE GENOMIC DNA]</scope>
    <source>
        <strain evidence="2 3">G18</strain>
    </source>
</reference>
<dbReference type="InterPro" id="IPR011050">
    <property type="entry name" value="Pectin_lyase_fold/virulence"/>
</dbReference>
<evidence type="ECO:0000313" key="2">
    <source>
        <dbReference type="EMBL" id="MBP3954783.1"/>
    </source>
</evidence>
<comment type="caution">
    <text evidence="2">The sequence shown here is derived from an EMBL/GenBank/DDBJ whole genome shotgun (WGS) entry which is preliminary data.</text>
</comment>
<dbReference type="Proteomes" id="UP000676565">
    <property type="component" value="Unassembled WGS sequence"/>
</dbReference>
<proteinExistence type="predicted"/>
<keyword evidence="1" id="KW-0732">Signal</keyword>